<dbReference type="Proteomes" id="UP001239994">
    <property type="component" value="Unassembled WGS sequence"/>
</dbReference>
<evidence type="ECO:0000313" key="11">
    <source>
        <dbReference type="Proteomes" id="UP001239994"/>
    </source>
</evidence>
<feature type="binding site" evidence="6">
    <location>
        <position position="113"/>
    </location>
    <ligand>
        <name>Na(+)</name>
        <dbReference type="ChEBI" id="CHEBI:29101"/>
        <label>1</label>
    </ligand>
</feature>
<feature type="transmembrane region" description="Helical" evidence="9">
    <location>
        <begin position="399"/>
        <end position="423"/>
    </location>
</feature>
<feature type="transmembrane region" description="Helical" evidence="9">
    <location>
        <begin position="341"/>
        <end position="364"/>
    </location>
</feature>
<dbReference type="GO" id="GO:0042995">
    <property type="term" value="C:cell projection"/>
    <property type="evidence" value="ECO:0007669"/>
    <property type="project" value="TreeGrafter"/>
</dbReference>
<dbReference type="GO" id="GO:0005886">
    <property type="term" value="C:plasma membrane"/>
    <property type="evidence" value="ECO:0007669"/>
    <property type="project" value="TreeGrafter"/>
</dbReference>
<dbReference type="AlphaFoldDB" id="A0AAD8ZQT3"/>
<keyword evidence="3 7" id="KW-0812">Transmembrane</keyword>
<feature type="non-terminal residue" evidence="10">
    <location>
        <position position="1"/>
    </location>
</feature>
<comment type="caution">
    <text evidence="10">The sequence shown here is derived from an EMBL/GenBank/DDBJ whole genome shotgun (WGS) entry which is preliminary data.</text>
</comment>
<evidence type="ECO:0000256" key="7">
    <source>
        <dbReference type="RuleBase" id="RU003732"/>
    </source>
</evidence>
<dbReference type="InterPro" id="IPR037272">
    <property type="entry name" value="SNS_sf"/>
</dbReference>
<sequence>SVSPSRSQCAQADRNTAATLDTPSCQTTKGYTPVQKRLTELAEYENRDRVKVCAMLGPSTAGQKAVLHKDSGLSEKVPGGVREGEGSLQECGQWASKAEFLLAVAGQIIGLGNVWRFPYLCYKNGGGVFFIPYRLLGAVWHPPLPPGDSPGPAYQPGRSQRTEKHLSIVWRREVLNLSEVGDLGSINWRLAVCLLSDLLIFSVEGGQIHWQGEIKATYTLEEVWMDAGTRTFFSYGICLGSLTALGSYNKFNNDCYRYTLSRAVQKNISPSTKINSYGDQAHILTPECFGCFYDSFFLCLLNSVTSFIAGFAIFSVLGFMTQEQDIDISKVAQSGSYTSSVIQLSGEVVGGNCCCFLVSLVMVSPVRDGLKSYLVIVAKSMGGLYVFQVCDHYVCSGAILLLLSIFQSVAIGWVYGTLCWRYLTPAVCMVGDPLHPRPLAWSIRISSSLGPWTSCSFHFSCGNGHCSSGSSGHICVLTGELVPADITKGCGSSSLDNGPGLAAGIVFGFSSAPLRHLCLGERPWYLCPG</sequence>
<accession>A0AAD8ZQT3</accession>
<dbReference type="Pfam" id="PF00209">
    <property type="entry name" value="SNF"/>
    <property type="match status" value="3"/>
</dbReference>
<evidence type="ECO:0000256" key="9">
    <source>
        <dbReference type="SAM" id="Phobius"/>
    </source>
</evidence>
<comment type="subcellular location">
    <subcellularLocation>
        <location evidence="1">Membrane</location>
        <topology evidence="1">Multi-pass membrane protein</topology>
    </subcellularLocation>
</comment>
<keyword evidence="5 9" id="KW-0472">Membrane</keyword>
<dbReference type="PANTHER" id="PTHR11616">
    <property type="entry name" value="SODIUM/CHLORIDE DEPENDENT TRANSPORTER"/>
    <property type="match status" value="1"/>
</dbReference>
<evidence type="ECO:0000256" key="3">
    <source>
        <dbReference type="ARBA" id="ARBA00022692"/>
    </source>
</evidence>
<protein>
    <recommendedName>
        <fullName evidence="7">Transporter</fullName>
    </recommendedName>
</protein>
<dbReference type="GO" id="GO:0046872">
    <property type="term" value="F:metal ion binding"/>
    <property type="evidence" value="ECO:0007669"/>
    <property type="project" value="UniProtKB-KW"/>
</dbReference>
<comment type="similarity">
    <text evidence="7">Belongs to the sodium:neurotransmitter symporter (SNF) (TC 2.A.22) family.</text>
</comment>
<gene>
    <name evidence="10" type="ORF">P4O66_021331</name>
</gene>
<evidence type="ECO:0000256" key="8">
    <source>
        <dbReference type="SAM" id="MobiDB-lite"/>
    </source>
</evidence>
<feature type="non-terminal residue" evidence="10">
    <location>
        <position position="529"/>
    </location>
</feature>
<evidence type="ECO:0000256" key="6">
    <source>
        <dbReference type="PIRSR" id="PIRSR600175-1"/>
    </source>
</evidence>
<organism evidence="10 11">
    <name type="scientific">Electrophorus voltai</name>
    <dbReference type="NCBI Taxonomy" id="2609070"/>
    <lineage>
        <taxon>Eukaryota</taxon>
        <taxon>Metazoa</taxon>
        <taxon>Chordata</taxon>
        <taxon>Craniata</taxon>
        <taxon>Vertebrata</taxon>
        <taxon>Euteleostomi</taxon>
        <taxon>Actinopterygii</taxon>
        <taxon>Neopterygii</taxon>
        <taxon>Teleostei</taxon>
        <taxon>Ostariophysi</taxon>
        <taxon>Gymnotiformes</taxon>
        <taxon>Gymnotoidei</taxon>
        <taxon>Gymnotidae</taxon>
        <taxon>Electrophorus</taxon>
    </lineage>
</organism>
<dbReference type="EMBL" id="JAROKS010000006">
    <property type="protein sequence ID" value="KAK1802796.1"/>
    <property type="molecule type" value="Genomic_DNA"/>
</dbReference>
<keyword evidence="6" id="KW-0915">Sodium</keyword>
<keyword evidence="11" id="KW-1185">Reference proteome</keyword>
<evidence type="ECO:0000313" key="10">
    <source>
        <dbReference type="EMBL" id="KAK1802796.1"/>
    </source>
</evidence>
<dbReference type="GO" id="GO:0005332">
    <property type="term" value="F:gamma-aminobutyric acid:sodium:chloride symporter activity"/>
    <property type="evidence" value="ECO:0007669"/>
    <property type="project" value="TreeGrafter"/>
</dbReference>
<keyword evidence="6" id="KW-0479">Metal-binding</keyword>
<feature type="binding site" evidence="6">
    <location>
        <position position="106"/>
    </location>
    <ligand>
        <name>Na(+)</name>
        <dbReference type="ChEBI" id="CHEBI:29101"/>
        <label>1</label>
    </ligand>
</feature>
<evidence type="ECO:0000256" key="4">
    <source>
        <dbReference type="ARBA" id="ARBA00022989"/>
    </source>
</evidence>
<dbReference type="PROSITE" id="PS50267">
    <property type="entry name" value="NA_NEUROTRAN_SYMP_3"/>
    <property type="match status" value="2"/>
</dbReference>
<feature type="region of interest" description="Disordered" evidence="8">
    <location>
        <begin position="1"/>
        <end position="24"/>
    </location>
</feature>
<reference evidence="10" key="1">
    <citation type="submission" date="2023-03" db="EMBL/GenBank/DDBJ databases">
        <title>Electrophorus voltai genome.</title>
        <authorList>
            <person name="Bian C."/>
        </authorList>
    </citation>
    <scope>NUCLEOTIDE SEQUENCE</scope>
    <source>
        <strain evidence="10">CB-2022</strain>
        <tissue evidence="10">Muscle</tissue>
    </source>
</reference>
<evidence type="ECO:0000256" key="5">
    <source>
        <dbReference type="ARBA" id="ARBA00023136"/>
    </source>
</evidence>
<dbReference type="PROSITE" id="PS00610">
    <property type="entry name" value="NA_NEUROTRAN_SYMP_1"/>
    <property type="match status" value="1"/>
</dbReference>
<evidence type="ECO:0000256" key="1">
    <source>
        <dbReference type="ARBA" id="ARBA00004141"/>
    </source>
</evidence>
<name>A0AAD8ZQT3_9TELE</name>
<proteinExistence type="inferred from homology"/>
<dbReference type="SUPFAM" id="SSF161070">
    <property type="entry name" value="SNF-like"/>
    <property type="match status" value="2"/>
</dbReference>
<evidence type="ECO:0000256" key="2">
    <source>
        <dbReference type="ARBA" id="ARBA00022448"/>
    </source>
</evidence>
<keyword evidence="2 7" id="KW-0813">Transport</keyword>
<keyword evidence="7" id="KW-0769">Symport</keyword>
<dbReference type="InterPro" id="IPR000175">
    <property type="entry name" value="Na/ntran_symport"/>
</dbReference>
<dbReference type="PANTHER" id="PTHR11616:SF249">
    <property type="entry name" value="SOLUTE CARRIER FAMILY 6 MEMBER 22, TANDEM DUPLICATE 2 ISOFORM X2-RELATED"/>
    <property type="match status" value="1"/>
</dbReference>
<feature type="transmembrane region" description="Helical" evidence="9">
    <location>
        <begin position="295"/>
        <end position="320"/>
    </location>
</feature>
<keyword evidence="4 9" id="KW-1133">Transmembrane helix</keyword>